<dbReference type="InterPro" id="IPR023606">
    <property type="entry name" value="CoA-Trfase_III_dom_1_sf"/>
</dbReference>
<dbReference type="InterPro" id="IPR003673">
    <property type="entry name" value="CoA-Trfase_fam_III"/>
</dbReference>
<proteinExistence type="predicted"/>
<dbReference type="Gene3D" id="3.40.50.10540">
    <property type="entry name" value="Crotonobetainyl-coa:carnitine coa-transferase, domain 1"/>
    <property type="match status" value="2"/>
</dbReference>
<dbReference type="InterPro" id="IPR050509">
    <property type="entry name" value="CoA-transferase_III"/>
</dbReference>
<gene>
    <name evidence="1" type="ORF">UFOPK4237_01770</name>
</gene>
<dbReference type="Pfam" id="PF02515">
    <property type="entry name" value="CoA_transf_3"/>
    <property type="match status" value="2"/>
</dbReference>
<dbReference type="AlphaFoldDB" id="A0A6J7SSC4"/>
<dbReference type="PANTHER" id="PTHR48228:SF5">
    <property type="entry name" value="ALPHA-METHYLACYL-COA RACEMASE"/>
    <property type="match status" value="1"/>
</dbReference>
<sequence>MSAVLSGLKVVELGDQQAVSHVGNVLADFGAEVICIEPVGGSRLRRQPGFFFLARGKKSIVLDYGNPADAEIARKLMADADVVVTTERAKDLAAWDLDSATLTGLNPRLVYAHISSFGTEGAFADVKTDDALVSAKMGLNQSFSPATNRPGPTWSSTPWTTWSGAQVALQGIFAALRDRETSGAGQSVSVSLGHAMGGLDPWGQSNAALAQVFPDAFQGGGMQYAPDGSPYLSYAYKLLIAITKDGHWLQFSQVQPRLYRDFMTACGLDWMYEDEKWAHFMKTCTDTVMIPPETPSEMRFEFWNTLYDIVQGKTLAQWQATFDEYPNVFAEVFRRGTDVLHHKQLEVEHQVTTIKDRQHGDVLQPAALVRLSDNPAVLNSDAPRINEHDGELRARAGAIQLSAQPAIAAAANLPLAGVTILELGTFYAAPYGSTVLTDLGARVIKVEALDGEPMRSQQAFPEAGAMKVLQGKESFALDLGSPDARKVLSEVAKNVDIVMCSFRAGAADRLGVGLADMKKINPKVMYLDCPGFGVLPPYGARPAFAPTMSAGSGIAMRNVGSQIPEGIPASHEAIRKLALQLSAGGTTGAAQPDGVAAFGVGTALAMAAYMQSIGVEGQQLLTTMLQSCAHALGQGMVEFDGRWEPSTADKEILGFNALERLYEASEGWISLSCTNDTDWERFALAMATHVDLAGDSRFLNSSLRAEHDGALIEILSQTFAKRTSSQWETDMHKADVPLVEVNFGQSEHVAIGEFAVEHGMVSRAESPIVGDYPRVAPYQKFSRSKTQSLGGNTKGQHTKAVLLEAGFTEDDIAGFLAQGLISLG</sequence>
<dbReference type="PANTHER" id="PTHR48228">
    <property type="entry name" value="SUCCINYL-COA--D-CITRAMALATE COA-TRANSFERASE"/>
    <property type="match status" value="1"/>
</dbReference>
<protein>
    <submittedName>
        <fullName evidence="1">Unannotated protein</fullName>
    </submittedName>
</protein>
<reference evidence="1" key="1">
    <citation type="submission" date="2020-05" db="EMBL/GenBank/DDBJ databases">
        <authorList>
            <person name="Chiriac C."/>
            <person name="Salcher M."/>
            <person name="Ghai R."/>
            <person name="Kavagutti S V."/>
        </authorList>
    </citation>
    <scope>NUCLEOTIDE SEQUENCE</scope>
</reference>
<dbReference type="EMBL" id="CAFBPZ010000198">
    <property type="protein sequence ID" value="CAB5043370.1"/>
    <property type="molecule type" value="Genomic_DNA"/>
</dbReference>
<dbReference type="InterPro" id="IPR044855">
    <property type="entry name" value="CoA-Trfase_III_dom3_sf"/>
</dbReference>
<organism evidence="1">
    <name type="scientific">freshwater metagenome</name>
    <dbReference type="NCBI Taxonomy" id="449393"/>
    <lineage>
        <taxon>unclassified sequences</taxon>
        <taxon>metagenomes</taxon>
        <taxon>ecological metagenomes</taxon>
    </lineage>
</organism>
<name>A0A6J7SSC4_9ZZZZ</name>
<dbReference type="Gene3D" id="3.30.1540.10">
    <property type="entry name" value="formyl-coa transferase, domain 3"/>
    <property type="match status" value="2"/>
</dbReference>
<accession>A0A6J7SSC4</accession>
<evidence type="ECO:0000313" key="1">
    <source>
        <dbReference type="EMBL" id="CAB5043370.1"/>
    </source>
</evidence>
<dbReference type="SUPFAM" id="SSF89796">
    <property type="entry name" value="CoA-transferase family III (CaiB/BaiF)"/>
    <property type="match status" value="2"/>
</dbReference>
<dbReference type="GO" id="GO:0003824">
    <property type="term" value="F:catalytic activity"/>
    <property type="evidence" value="ECO:0007669"/>
    <property type="project" value="InterPro"/>
</dbReference>